<comment type="caution">
    <text evidence="3">The sequence shown here is derived from an EMBL/GenBank/DDBJ whole genome shotgun (WGS) entry which is preliminary data.</text>
</comment>
<protein>
    <recommendedName>
        <fullName evidence="2">Tc toxin complex TcA C-terminal TcB-binding domain-containing protein</fullName>
    </recommendedName>
</protein>
<dbReference type="Pfam" id="PF18276">
    <property type="entry name" value="TcA_TcB_BD"/>
    <property type="match status" value="1"/>
</dbReference>
<evidence type="ECO:0000313" key="3">
    <source>
        <dbReference type="EMBL" id="KAL2840079.1"/>
    </source>
</evidence>
<sequence length="166" mass="18943">MEIATSSGQGDDGMFETNLRTDEQYLPFELCGVAVSTWRIELPQENNQFNLRTLSDAVLYFDYTAREGGEALRQAAAESVARCLPDQGLMYLDAKEDLSDAWYECFAPQPPVREKNAYHRRSQPANPRDYQQHPHKHVCLSHDRRHFNLSFSQTLSPSSLLPNPPL</sequence>
<organism evidence="3 4">
    <name type="scientific">Aspergillus pseudoustus</name>
    <dbReference type="NCBI Taxonomy" id="1810923"/>
    <lineage>
        <taxon>Eukaryota</taxon>
        <taxon>Fungi</taxon>
        <taxon>Dikarya</taxon>
        <taxon>Ascomycota</taxon>
        <taxon>Pezizomycotina</taxon>
        <taxon>Eurotiomycetes</taxon>
        <taxon>Eurotiomycetidae</taxon>
        <taxon>Eurotiales</taxon>
        <taxon>Aspergillaceae</taxon>
        <taxon>Aspergillus</taxon>
        <taxon>Aspergillus subgen. Nidulantes</taxon>
    </lineage>
</organism>
<proteinExistence type="predicted"/>
<dbReference type="InterPro" id="IPR040840">
    <property type="entry name" value="TcA_TcB_BD"/>
</dbReference>
<keyword evidence="4" id="KW-1185">Reference proteome</keyword>
<accession>A0ABR4JJ75</accession>
<dbReference type="EMBL" id="JBFXLU010000125">
    <property type="protein sequence ID" value="KAL2840079.1"/>
    <property type="molecule type" value="Genomic_DNA"/>
</dbReference>
<name>A0ABR4JJ75_9EURO</name>
<evidence type="ECO:0000256" key="1">
    <source>
        <dbReference type="SAM" id="MobiDB-lite"/>
    </source>
</evidence>
<evidence type="ECO:0000313" key="4">
    <source>
        <dbReference type="Proteomes" id="UP001610446"/>
    </source>
</evidence>
<feature type="domain" description="Tc toxin complex TcA C-terminal TcB-binding" evidence="2">
    <location>
        <begin position="2"/>
        <end position="65"/>
    </location>
</feature>
<feature type="region of interest" description="Disordered" evidence="1">
    <location>
        <begin position="114"/>
        <end position="136"/>
    </location>
</feature>
<reference evidence="3 4" key="1">
    <citation type="submission" date="2024-07" db="EMBL/GenBank/DDBJ databases">
        <title>Section-level genome sequencing and comparative genomics of Aspergillus sections Usti and Cavernicolus.</title>
        <authorList>
            <consortium name="Lawrence Berkeley National Laboratory"/>
            <person name="Nybo J.L."/>
            <person name="Vesth T.C."/>
            <person name="Theobald S."/>
            <person name="Frisvad J.C."/>
            <person name="Larsen T.O."/>
            <person name="Kjaerboelling I."/>
            <person name="Rothschild-Mancinelli K."/>
            <person name="Lyhne E.K."/>
            <person name="Kogle M.E."/>
            <person name="Barry K."/>
            <person name="Clum A."/>
            <person name="Na H."/>
            <person name="Ledsgaard L."/>
            <person name="Lin J."/>
            <person name="Lipzen A."/>
            <person name="Kuo A."/>
            <person name="Riley R."/>
            <person name="Mondo S."/>
            <person name="Labutti K."/>
            <person name="Haridas S."/>
            <person name="Pangalinan J."/>
            <person name="Salamov A.A."/>
            <person name="Simmons B.A."/>
            <person name="Magnuson J.K."/>
            <person name="Chen J."/>
            <person name="Drula E."/>
            <person name="Henrissat B."/>
            <person name="Wiebenga A."/>
            <person name="Lubbers R.J."/>
            <person name="Gomes A.C."/>
            <person name="Makela M.R."/>
            <person name="Stajich J."/>
            <person name="Grigoriev I.V."/>
            <person name="Mortensen U.H."/>
            <person name="De Vries R.P."/>
            <person name="Baker S.E."/>
            <person name="Andersen M.R."/>
        </authorList>
    </citation>
    <scope>NUCLEOTIDE SEQUENCE [LARGE SCALE GENOMIC DNA]</scope>
    <source>
        <strain evidence="3 4">CBS 123904</strain>
    </source>
</reference>
<evidence type="ECO:0000259" key="2">
    <source>
        <dbReference type="Pfam" id="PF18276"/>
    </source>
</evidence>
<dbReference type="Proteomes" id="UP001610446">
    <property type="component" value="Unassembled WGS sequence"/>
</dbReference>
<gene>
    <name evidence="3" type="ORF">BJY01DRAFT_250207</name>
</gene>